<gene>
    <name evidence="1" type="ORF">FCV91_03110</name>
</gene>
<proteinExistence type="predicted"/>
<protein>
    <submittedName>
        <fullName evidence="1">Uncharacterized protein</fullName>
    </submittedName>
</protein>
<comment type="caution">
    <text evidence="1">The sequence shown here is derived from an EMBL/GenBank/DDBJ whole genome shotgun (WGS) entry which is preliminary data.</text>
</comment>
<organism evidence="1 2">
    <name type="scientific">Vibrio lentus</name>
    <dbReference type="NCBI Taxonomy" id="136468"/>
    <lineage>
        <taxon>Bacteria</taxon>
        <taxon>Pseudomonadati</taxon>
        <taxon>Pseudomonadota</taxon>
        <taxon>Gammaproteobacteria</taxon>
        <taxon>Vibrionales</taxon>
        <taxon>Vibrionaceae</taxon>
        <taxon>Vibrio</taxon>
    </lineage>
</organism>
<sequence length="74" mass="8437">MLTKLATTDGKNKDVVISKDDFSGKVMIRVDELAQNRAENEENATKLLKLNYQLKTLNQVYQTTTKRFAKQSSN</sequence>
<evidence type="ECO:0000313" key="1">
    <source>
        <dbReference type="EMBL" id="TKG12610.1"/>
    </source>
</evidence>
<dbReference type="Proteomes" id="UP000305840">
    <property type="component" value="Unassembled WGS sequence"/>
</dbReference>
<dbReference type="RefSeq" id="WP_099167056.1">
    <property type="nucleotide sequence ID" value="NZ_JAJGZO010000012.1"/>
</dbReference>
<dbReference type="EMBL" id="SYVO01000006">
    <property type="protein sequence ID" value="TKG12610.1"/>
    <property type="molecule type" value="Genomic_DNA"/>
</dbReference>
<evidence type="ECO:0000313" key="2">
    <source>
        <dbReference type="Proteomes" id="UP000305840"/>
    </source>
</evidence>
<name>A0A4U2FB16_9VIBR</name>
<reference evidence="1 2" key="1">
    <citation type="submission" date="2019-04" db="EMBL/GenBank/DDBJ databases">
        <title>A reverse ecology approach based on a biological definition of microbial populations.</title>
        <authorList>
            <person name="Arevalo P."/>
            <person name="Vaninsberghe D."/>
            <person name="Elsherbini J."/>
            <person name="Gore J."/>
            <person name="Polz M."/>
        </authorList>
    </citation>
    <scope>NUCLEOTIDE SEQUENCE [LARGE SCALE GENOMIC DNA]</scope>
    <source>
        <strain evidence="1 2">10N.222.48.A1</strain>
    </source>
</reference>
<dbReference type="AlphaFoldDB" id="A0A4U2FB16"/>
<accession>A0A4U2FB16</accession>